<gene>
    <name evidence="7" type="ORF">MAM_06437</name>
</gene>
<dbReference type="Pfam" id="PF01284">
    <property type="entry name" value="MARVEL"/>
    <property type="match status" value="1"/>
</dbReference>
<dbReference type="InterPro" id="IPR008253">
    <property type="entry name" value="Marvel"/>
</dbReference>
<organism evidence="7 8">
    <name type="scientific">Metarhizium album (strain ARSEF 1941)</name>
    <dbReference type="NCBI Taxonomy" id="1081103"/>
    <lineage>
        <taxon>Eukaryota</taxon>
        <taxon>Fungi</taxon>
        <taxon>Dikarya</taxon>
        <taxon>Ascomycota</taxon>
        <taxon>Pezizomycotina</taxon>
        <taxon>Sordariomycetes</taxon>
        <taxon>Hypocreomycetidae</taxon>
        <taxon>Hypocreales</taxon>
        <taxon>Clavicipitaceae</taxon>
        <taxon>Metarhizium</taxon>
    </lineage>
</organism>
<dbReference type="GO" id="GO:0016020">
    <property type="term" value="C:membrane"/>
    <property type="evidence" value="ECO:0007669"/>
    <property type="project" value="UniProtKB-SubCell"/>
</dbReference>
<dbReference type="AlphaFoldDB" id="A0A0B2WHT9"/>
<comment type="caution">
    <text evidence="7">The sequence shown here is derived from an EMBL/GenBank/DDBJ whole genome shotgun (WGS) entry which is preliminary data.</text>
</comment>
<keyword evidence="3 5" id="KW-1133">Transmembrane helix</keyword>
<dbReference type="GeneID" id="63740892"/>
<dbReference type="OrthoDB" id="4074965at2759"/>
<evidence type="ECO:0000256" key="4">
    <source>
        <dbReference type="ARBA" id="ARBA00023136"/>
    </source>
</evidence>
<evidence type="ECO:0000256" key="5">
    <source>
        <dbReference type="SAM" id="Phobius"/>
    </source>
</evidence>
<evidence type="ECO:0000256" key="3">
    <source>
        <dbReference type="ARBA" id="ARBA00022989"/>
    </source>
</evidence>
<feature type="domain" description="MARVEL" evidence="6">
    <location>
        <begin position="9"/>
        <end position="133"/>
    </location>
</feature>
<comment type="subcellular location">
    <subcellularLocation>
        <location evidence="1">Membrane</location>
        <topology evidence="1">Multi-pass membrane protein</topology>
    </subcellularLocation>
</comment>
<sequence>MELPRIVASTLRVLQVAAAAIVAGITGYFLNQSNASTWDLGRFIYVEVAACLSLLVAIVFLLPYLDAFIQLPLDIILSLVWWATFGLLFQFSGFPCEWVFEWMDVSPFDQQCGKFKADIAFSLTAAILWMASSTLNVWVIRREGRQEDADVGNHYRQREKHGSPSVV</sequence>
<accession>A0A0B2WHT9</accession>
<name>A0A0B2WHT9_METAS</name>
<feature type="transmembrane region" description="Helical" evidence="5">
    <location>
        <begin position="120"/>
        <end position="140"/>
    </location>
</feature>
<protein>
    <submittedName>
        <fullName evidence="7">Integral membrane protein</fullName>
    </submittedName>
</protein>
<keyword evidence="4 5" id="KW-0472">Membrane</keyword>
<proteinExistence type="predicted"/>
<feature type="transmembrane region" description="Helical" evidence="5">
    <location>
        <begin position="12"/>
        <end position="31"/>
    </location>
</feature>
<feature type="transmembrane region" description="Helical" evidence="5">
    <location>
        <begin position="43"/>
        <end position="64"/>
    </location>
</feature>
<dbReference type="Proteomes" id="UP000030816">
    <property type="component" value="Unassembled WGS sequence"/>
</dbReference>
<dbReference type="EMBL" id="AZHE01000021">
    <property type="protein sequence ID" value="KHN95596.1"/>
    <property type="molecule type" value="Genomic_DNA"/>
</dbReference>
<dbReference type="PANTHER" id="PTHR39608">
    <property type="entry name" value="INTEGRAL MEMBRANE PROTEIN (AFU_ORTHOLOGUE AFUA_5G08640)"/>
    <property type="match status" value="1"/>
</dbReference>
<dbReference type="PANTHER" id="PTHR39608:SF1">
    <property type="entry name" value="INTEGRAL MEMBRANE PROTEIN (AFU_ORTHOLOGUE AFUA_5G08640)"/>
    <property type="match status" value="1"/>
</dbReference>
<evidence type="ECO:0000259" key="6">
    <source>
        <dbReference type="Pfam" id="PF01284"/>
    </source>
</evidence>
<evidence type="ECO:0000256" key="1">
    <source>
        <dbReference type="ARBA" id="ARBA00004141"/>
    </source>
</evidence>
<evidence type="ECO:0000313" key="8">
    <source>
        <dbReference type="Proteomes" id="UP000030816"/>
    </source>
</evidence>
<keyword evidence="2 5" id="KW-0812">Transmembrane</keyword>
<evidence type="ECO:0000256" key="2">
    <source>
        <dbReference type="ARBA" id="ARBA00022692"/>
    </source>
</evidence>
<reference evidence="7 8" key="1">
    <citation type="journal article" date="2014" name="Proc. Natl. Acad. Sci. U.S.A.">
        <title>Trajectory and genomic determinants of fungal-pathogen speciation and host adaptation.</title>
        <authorList>
            <person name="Hu X."/>
            <person name="Xiao G."/>
            <person name="Zheng P."/>
            <person name="Shang Y."/>
            <person name="Su Y."/>
            <person name="Zhang X."/>
            <person name="Liu X."/>
            <person name="Zhan S."/>
            <person name="St Leger R.J."/>
            <person name="Wang C."/>
        </authorList>
    </citation>
    <scope>NUCLEOTIDE SEQUENCE [LARGE SCALE GENOMIC DNA]</scope>
    <source>
        <strain evidence="7 8">ARSEF 1941</strain>
    </source>
</reference>
<feature type="transmembrane region" description="Helical" evidence="5">
    <location>
        <begin position="76"/>
        <end position="100"/>
    </location>
</feature>
<dbReference type="RefSeq" id="XP_040676662.1">
    <property type="nucleotide sequence ID" value="XM_040825235.1"/>
</dbReference>
<keyword evidence="8" id="KW-1185">Reference proteome</keyword>
<dbReference type="HOGENOM" id="CLU_079951_2_0_1"/>
<evidence type="ECO:0000313" key="7">
    <source>
        <dbReference type="EMBL" id="KHN95596.1"/>
    </source>
</evidence>